<organism evidence="1 2">
    <name type="scientific">Araneus ventricosus</name>
    <name type="common">Orbweaver spider</name>
    <name type="synonym">Epeira ventricosa</name>
    <dbReference type="NCBI Taxonomy" id="182803"/>
    <lineage>
        <taxon>Eukaryota</taxon>
        <taxon>Metazoa</taxon>
        <taxon>Ecdysozoa</taxon>
        <taxon>Arthropoda</taxon>
        <taxon>Chelicerata</taxon>
        <taxon>Arachnida</taxon>
        <taxon>Araneae</taxon>
        <taxon>Araneomorphae</taxon>
        <taxon>Entelegynae</taxon>
        <taxon>Araneoidea</taxon>
        <taxon>Araneidae</taxon>
        <taxon>Araneus</taxon>
    </lineage>
</organism>
<dbReference type="InterPro" id="IPR036691">
    <property type="entry name" value="Endo/exonu/phosph_ase_sf"/>
</dbReference>
<accession>A0A4Y2FT75</accession>
<name>A0A4Y2FT75_ARAVE</name>
<comment type="caution">
    <text evidence="1">The sequence shown here is derived from an EMBL/GenBank/DDBJ whole genome shotgun (WGS) entry which is preliminary data.</text>
</comment>
<protein>
    <submittedName>
        <fullName evidence="1">Uncharacterized protein</fullName>
    </submittedName>
</protein>
<dbReference type="Gene3D" id="3.60.10.10">
    <property type="entry name" value="Endonuclease/exonuclease/phosphatase"/>
    <property type="match status" value="1"/>
</dbReference>
<evidence type="ECO:0000313" key="2">
    <source>
        <dbReference type="Proteomes" id="UP000499080"/>
    </source>
</evidence>
<evidence type="ECO:0000313" key="1">
    <source>
        <dbReference type="EMBL" id="GBM44722.1"/>
    </source>
</evidence>
<sequence>MITPDFFLVQEPYIRNGRIEGLPRQWTSSVSGNGKAGIISLPSCVSPVFLESGENIVIVKIPNVDKPLTLISAYSSLDANLEEIIQDLKKPSPNYKIKM</sequence>
<reference evidence="1 2" key="1">
    <citation type="journal article" date="2019" name="Sci. Rep.">
        <title>Orb-weaving spider Araneus ventricosus genome elucidates the spidroin gene catalogue.</title>
        <authorList>
            <person name="Kono N."/>
            <person name="Nakamura H."/>
            <person name="Ohtoshi R."/>
            <person name="Moran D.A.P."/>
            <person name="Shinohara A."/>
            <person name="Yoshida Y."/>
            <person name="Fujiwara M."/>
            <person name="Mori M."/>
            <person name="Tomita M."/>
            <person name="Arakawa K."/>
        </authorList>
    </citation>
    <scope>NUCLEOTIDE SEQUENCE [LARGE SCALE GENOMIC DNA]</scope>
</reference>
<dbReference type="OrthoDB" id="6505565at2759"/>
<proteinExistence type="predicted"/>
<dbReference type="Proteomes" id="UP000499080">
    <property type="component" value="Unassembled WGS sequence"/>
</dbReference>
<dbReference type="AlphaFoldDB" id="A0A4Y2FT75"/>
<gene>
    <name evidence="1" type="ORF">AVEN_103187_1</name>
</gene>
<keyword evidence="2" id="KW-1185">Reference proteome</keyword>
<dbReference type="EMBL" id="BGPR01001074">
    <property type="protein sequence ID" value="GBM44722.1"/>
    <property type="molecule type" value="Genomic_DNA"/>
</dbReference>